<reference evidence="2 3" key="1">
    <citation type="submission" date="2023-10" db="EMBL/GenBank/DDBJ databases">
        <title>Draft genome sequence of Xylaria bambusicola isolate GMP-LS, the root and basal stem rot pathogen of sugarcane in Indonesia.</title>
        <authorList>
            <person name="Selvaraj P."/>
            <person name="Muralishankar V."/>
            <person name="Muruganantham S."/>
            <person name="Sp S."/>
            <person name="Haryani S."/>
            <person name="Lau K.J.X."/>
            <person name="Naqvi N.I."/>
        </authorList>
    </citation>
    <scope>NUCLEOTIDE SEQUENCE [LARGE SCALE GENOMIC DNA]</scope>
    <source>
        <strain evidence="2">GMP-LS</strain>
    </source>
</reference>
<dbReference type="EMBL" id="JAWHQM010000013">
    <property type="protein sequence ID" value="KAK5629992.1"/>
    <property type="molecule type" value="Genomic_DNA"/>
</dbReference>
<keyword evidence="3" id="KW-1185">Reference proteome</keyword>
<dbReference type="GO" id="GO:0006694">
    <property type="term" value="P:steroid biosynthetic process"/>
    <property type="evidence" value="ECO:0007669"/>
    <property type="project" value="InterPro"/>
</dbReference>
<protein>
    <recommendedName>
        <fullName evidence="1">3-beta hydroxysteroid dehydrogenase/isomerase domain-containing protein</fullName>
    </recommendedName>
</protein>
<dbReference type="Proteomes" id="UP001305414">
    <property type="component" value="Unassembled WGS sequence"/>
</dbReference>
<dbReference type="GO" id="GO:0016616">
    <property type="term" value="F:oxidoreductase activity, acting on the CH-OH group of donors, NAD or NADP as acceptor"/>
    <property type="evidence" value="ECO:0007669"/>
    <property type="project" value="InterPro"/>
</dbReference>
<name>A0AAN7Z682_9PEZI</name>
<dbReference type="Pfam" id="PF01073">
    <property type="entry name" value="3Beta_HSD"/>
    <property type="match status" value="1"/>
</dbReference>
<dbReference type="SUPFAM" id="SSF51735">
    <property type="entry name" value="NAD(P)-binding Rossmann-fold domains"/>
    <property type="match status" value="1"/>
</dbReference>
<gene>
    <name evidence="2" type="ORF">RRF57_005707</name>
</gene>
<dbReference type="InterPro" id="IPR036291">
    <property type="entry name" value="NAD(P)-bd_dom_sf"/>
</dbReference>
<feature type="domain" description="3-beta hydroxysteroid dehydrogenase/isomerase" evidence="1">
    <location>
        <begin position="15"/>
        <end position="283"/>
    </location>
</feature>
<proteinExistence type="predicted"/>
<evidence type="ECO:0000313" key="2">
    <source>
        <dbReference type="EMBL" id="KAK5629992.1"/>
    </source>
</evidence>
<dbReference type="PANTHER" id="PTHR43000">
    <property type="entry name" value="DTDP-D-GLUCOSE 4,6-DEHYDRATASE-RELATED"/>
    <property type="match status" value="1"/>
</dbReference>
<accession>A0AAN7Z682</accession>
<dbReference type="AlphaFoldDB" id="A0AAN7Z682"/>
<sequence>MAEGAQLSSTLSPIVVTGGCGFIGSHIVERLLQSEPGCQIHVIDIKTSRNRFPGVSYHTCDISQANDVDAVFVEAKPKTVFHVACPDSIIKQPSVFQRVNVDGARNLLKACRQIGTVQAFINTSTSSVIHDNISDLFEADETLPVLQYPAQKRVYTLTKAEAEADILAANRESGDASMLTVSIRPSSTFGERDTVTMGKIVANARAGKARYQIGLGNNMYDFVYISNLADAHILAAQALVLAYGHPPPAPEMRVDGEAFHITNEEPVNFWDFQRSIAASVELPVKTEDIKVVPAWVAMATAGVNEWLYWVFTLGRKQPSVTREAIHLTTINRTMSNAKARRVLHYIPKVSIEDGLAKAGKWFMEEAKKAKVNKKTT</sequence>
<evidence type="ECO:0000259" key="1">
    <source>
        <dbReference type="Pfam" id="PF01073"/>
    </source>
</evidence>
<evidence type="ECO:0000313" key="3">
    <source>
        <dbReference type="Proteomes" id="UP001305414"/>
    </source>
</evidence>
<dbReference type="InterPro" id="IPR002225">
    <property type="entry name" value="3Beta_OHSteriod_DH/Estase"/>
</dbReference>
<organism evidence="2 3">
    <name type="scientific">Xylaria bambusicola</name>
    <dbReference type="NCBI Taxonomy" id="326684"/>
    <lineage>
        <taxon>Eukaryota</taxon>
        <taxon>Fungi</taxon>
        <taxon>Dikarya</taxon>
        <taxon>Ascomycota</taxon>
        <taxon>Pezizomycotina</taxon>
        <taxon>Sordariomycetes</taxon>
        <taxon>Xylariomycetidae</taxon>
        <taxon>Xylariales</taxon>
        <taxon>Xylariaceae</taxon>
        <taxon>Xylaria</taxon>
    </lineage>
</organism>
<dbReference type="Gene3D" id="3.40.50.720">
    <property type="entry name" value="NAD(P)-binding Rossmann-like Domain"/>
    <property type="match status" value="1"/>
</dbReference>
<comment type="caution">
    <text evidence="2">The sequence shown here is derived from an EMBL/GenBank/DDBJ whole genome shotgun (WGS) entry which is preliminary data.</text>
</comment>